<reference evidence="2 3" key="1">
    <citation type="submission" date="2019-06" db="EMBL/GenBank/DDBJ databases">
        <title>Whole genome sequence for Cellvibrionaceae sp. R142.</title>
        <authorList>
            <person name="Wang G."/>
        </authorList>
    </citation>
    <scope>NUCLEOTIDE SEQUENCE [LARGE SCALE GENOMIC DNA]</scope>
    <source>
        <strain evidence="2 3">R142</strain>
    </source>
</reference>
<gene>
    <name evidence="2" type="ORF">FKG94_18055</name>
</gene>
<dbReference type="EMBL" id="VHSG01000019">
    <property type="protein sequence ID" value="TQV72602.1"/>
    <property type="molecule type" value="Genomic_DNA"/>
</dbReference>
<accession>A0A545T610</accession>
<proteinExistence type="predicted"/>
<feature type="region of interest" description="Disordered" evidence="1">
    <location>
        <begin position="1"/>
        <end position="60"/>
    </location>
</feature>
<comment type="caution">
    <text evidence="2">The sequence shown here is derived from an EMBL/GenBank/DDBJ whole genome shotgun (WGS) entry which is preliminary data.</text>
</comment>
<organism evidence="2 3">
    <name type="scientific">Exilibacterium tricleocarpae</name>
    <dbReference type="NCBI Taxonomy" id="2591008"/>
    <lineage>
        <taxon>Bacteria</taxon>
        <taxon>Pseudomonadati</taxon>
        <taxon>Pseudomonadota</taxon>
        <taxon>Gammaproteobacteria</taxon>
        <taxon>Cellvibrionales</taxon>
        <taxon>Cellvibrionaceae</taxon>
        <taxon>Exilibacterium</taxon>
    </lineage>
</organism>
<dbReference type="AlphaFoldDB" id="A0A545T610"/>
<protein>
    <submittedName>
        <fullName evidence="2">Uncharacterized protein</fullName>
    </submittedName>
</protein>
<evidence type="ECO:0000256" key="1">
    <source>
        <dbReference type="SAM" id="MobiDB-lite"/>
    </source>
</evidence>
<evidence type="ECO:0000313" key="3">
    <source>
        <dbReference type="Proteomes" id="UP000319732"/>
    </source>
</evidence>
<name>A0A545T610_9GAMM</name>
<evidence type="ECO:0000313" key="2">
    <source>
        <dbReference type="EMBL" id="TQV72602.1"/>
    </source>
</evidence>
<sequence length="60" mass="6004">MKSPASTEVITAPVPGSSRHRDSGLGTRDSGLGTRDSGLGTRDSGLGTRDSGLSAVSAFL</sequence>
<dbReference type="Proteomes" id="UP000319732">
    <property type="component" value="Unassembled WGS sequence"/>
</dbReference>
<keyword evidence="3" id="KW-1185">Reference proteome</keyword>